<dbReference type="Proteomes" id="UP000029444">
    <property type="component" value="Unassembled WGS sequence"/>
</dbReference>
<evidence type="ECO:0000313" key="3">
    <source>
        <dbReference type="Proteomes" id="UP000029444"/>
    </source>
</evidence>
<reference evidence="2 3" key="1">
    <citation type="submission" date="2012-09" db="EMBL/GenBank/DDBJ databases">
        <title>Genome Sequence of alkane-degrading Bacterium Alcanivorax sp. 19-m-6.</title>
        <authorList>
            <person name="Lai Q."/>
            <person name="Shao Z."/>
        </authorList>
    </citation>
    <scope>NUCLEOTIDE SEQUENCE [LARGE SCALE GENOMIC DNA]</scope>
    <source>
        <strain evidence="2 3">19-m-6</strain>
    </source>
</reference>
<feature type="domain" description="Cysteine-rich CPCC" evidence="1">
    <location>
        <begin position="9"/>
        <end position="83"/>
    </location>
</feature>
<organism evidence="2 3">
    <name type="scientific">Alcanivorax nanhaiticus</name>
    <dbReference type="NCBI Taxonomy" id="1177154"/>
    <lineage>
        <taxon>Bacteria</taxon>
        <taxon>Pseudomonadati</taxon>
        <taxon>Pseudomonadota</taxon>
        <taxon>Gammaproteobacteria</taxon>
        <taxon>Oceanospirillales</taxon>
        <taxon>Alcanivoracaceae</taxon>
        <taxon>Alcanivorax</taxon>
    </lineage>
</organism>
<accession>A0A095UE02</accession>
<dbReference type="Pfam" id="PF14206">
    <property type="entry name" value="Cys_rich_CPCC"/>
    <property type="match status" value="1"/>
</dbReference>
<evidence type="ECO:0000313" key="2">
    <source>
        <dbReference type="EMBL" id="KGD60680.1"/>
    </source>
</evidence>
<dbReference type="AlphaFoldDB" id="A0A095UE02"/>
<name>A0A095UE02_9GAMM</name>
<dbReference type="eggNOG" id="ENOG5032ZW6">
    <property type="taxonomic scope" value="Bacteria"/>
</dbReference>
<evidence type="ECO:0000259" key="1">
    <source>
        <dbReference type="Pfam" id="PF14206"/>
    </source>
</evidence>
<protein>
    <recommendedName>
        <fullName evidence="1">Cysteine-rich CPCC domain-containing protein</fullName>
    </recommendedName>
</protein>
<dbReference type="EMBL" id="ARXV01000032">
    <property type="protein sequence ID" value="KGD60680.1"/>
    <property type="molecule type" value="Genomic_DNA"/>
</dbReference>
<keyword evidence="3" id="KW-1185">Reference proteome</keyword>
<gene>
    <name evidence="2" type="ORF">Y5S_03775</name>
</gene>
<dbReference type="RefSeq" id="WP_197055188.1">
    <property type="nucleotide sequence ID" value="NZ_ARXV01000032.1"/>
</dbReference>
<comment type="caution">
    <text evidence="2">The sequence shown here is derived from an EMBL/GenBank/DDBJ whole genome shotgun (WGS) entry which is preliminary data.</text>
</comment>
<proteinExistence type="predicted"/>
<dbReference type="InterPro" id="IPR025983">
    <property type="entry name" value="Cys_rich_CPCC"/>
</dbReference>
<sequence>MMEVDMSANCPCCEFKTFDRNSRGNYEICPVCFWEDDPSQEADPNYEGGANGVSLNQARANYKKWGAIKYELIRYVRAPSDKEKI</sequence>